<sequence length="372" mass="41414">MAGCPFTSTMSSLQKDIFKPKLPPLEALQEDPDATSKEVSNKKSSQPAFALPLTRRQQPDYSPLSWEHYFETMHDVKVDDKVFRCYQIAGKSKDGKVPPLFVLHHGAGHSALSYGLTAKRIQAIANQECSILAFDCRGHGYTQTPNDSDLSVSTLSNDMSEVILALYGDTKPDVIVVGHSMGGSVVVDVANRRSVPNLLGVVVLDVVEGSAMEALSSMTSFLNDRPKEFPSVEHAIRWAVSSGTVHNLESARLSFPPLVRKKDENDANSPYIWHTNLAATQQFWQGWFQDLSDKFLKARAAKFLVLAGTDRLDKTLMIGSMQGKFQMEIFVESGHAIHEDQPNRLAQCLVEFWKRNKRLILPPKVPLKPNQH</sequence>
<feature type="active site" evidence="7">
    <location>
        <position position="180"/>
    </location>
</feature>
<gene>
    <name evidence="10" type="ORF">K450DRAFT_244098</name>
</gene>
<feature type="region of interest" description="Disordered" evidence="8">
    <location>
        <begin position="22"/>
        <end position="47"/>
    </location>
</feature>
<evidence type="ECO:0000256" key="3">
    <source>
        <dbReference type="ARBA" id="ARBA00022487"/>
    </source>
</evidence>
<name>A0AAD5HDG5_UMBRA</name>
<feature type="domain" description="AB hydrolase-1" evidence="9">
    <location>
        <begin position="101"/>
        <end position="346"/>
    </location>
</feature>
<reference evidence="10" key="1">
    <citation type="submission" date="2021-06" db="EMBL/GenBank/DDBJ databases">
        <authorList>
            <consortium name="DOE Joint Genome Institute"/>
            <person name="Mondo S.J."/>
            <person name="Amses K.R."/>
            <person name="Simmons D.R."/>
            <person name="Longcore J.E."/>
            <person name="Seto K."/>
            <person name="Alves G.H."/>
            <person name="Bonds A.E."/>
            <person name="Quandt C.A."/>
            <person name="Davis W.J."/>
            <person name="Chang Y."/>
            <person name="Letcher P.M."/>
            <person name="Powell M.J."/>
            <person name="Kuo A."/>
            <person name="Labutti K."/>
            <person name="Pangilinan J."/>
            <person name="Andreopoulos W."/>
            <person name="Tritt A."/>
            <person name="Riley R."/>
            <person name="Hundley H."/>
            <person name="Johnson J."/>
            <person name="Lipzen A."/>
            <person name="Barry K."/>
            <person name="Berbee M.L."/>
            <person name="Buchler N.E."/>
            <person name="Grigoriev I.V."/>
            <person name="Spatafora J.W."/>
            <person name="Stajich J.E."/>
            <person name="James T.Y."/>
        </authorList>
    </citation>
    <scope>NUCLEOTIDE SEQUENCE</scope>
    <source>
        <strain evidence="10">AG</strain>
    </source>
</reference>
<dbReference type="Proteomes" id="UP001206595">
    <property type="component" value="Unassembled WGS sequence"/>
</dbReference>
<evidence type="ECO:0000256" key="6">
    <source>
        <dbReference type="PIRNR" id="PIRNR022950"/>
    </source>
</evidence>
<dbReference type="Gene3D" id="3.40.50.1820">
    <property type="entry name" value="alpha/beta hydrolase"/>
    <property type="match status" value="1"/>
</dbReference>
<dbReference type="PIRSF" id="PIRSF022950">
    <property type="entry name" value="PPase_methylesterase_euk"/>
    <property type="match status" value="1"/>
</dbReference>
<dbReference type="Pfam" id="PF12697">
    <property type="entry name" value="Abhydrolase_6"/>
    <property type="match status" value="1"/>
</dbReference>
<reference evidence="10" key="2">
    <citation type="journal article" date="2022" name="Proc. Natl. Acad. Sci. U.S.A.">
        <title>Diploid-dominant life cycles characterize the early evolution of Fungi.</title>
        <authorList>
            <person name="Amses K.R."/>
            <person name="Simmons D.R."/>
            <person name="Longcore J.E."/>
            <person name="Mondo S.J."/>
            <person name="Seto K."/>
            <person name="Jeronimo G.H."/>
            <person name="Bonds A.E."/>
            <person name="Quandt C.A."/>
            <person name="Davis W.J."/>
            <person name="Chang Y."/>
            <person name="Federici B.A."/>
            <person name="Kuo A."/>
            <person name="LaButti K."/>
            <person name="Pangilinan J."/>
            <person name="Andreopoulos W."/>
            <person name="Tritt A."/>
            <person name="Riley R."/>
            <person name="Hundley H."/>
            <person name="Johnson J."/>
            <person name="Lipzen A."/>
            <person name="Barry K."/>
            <person name="Lang B.F."/>
            <person name="Cuomo C.A."/>
            <person name="Buchler N.E."/>
            <person name="Grigoriev I.V."/>
            <person name="Spatafora J.W."/>
            <person name="Stajich J.E."/>
            <person name="James T.Y."/>
        </authorList>
    </citation>
    <scope>NUCLEOTIDE SEQUENCE</scope>
    <source>
        <strain evidence="10">AG</strain>
    </source>
</reference>
<evidence type="ECO:0000256" key="8">
    <source>
        <dbReference type="SAM" id="MobiDB-lite"/>
    </source>
</evidence>
<dbReference type="InterPro" id="IPR000073">
    <property type="entry name" value="AB_hydrolase_1"/>
</dbReference>
<protein>
    <recommendedName>
        <fullName evidence="2 6">Protein phosphatase methylesterase 1</fullName>
        <shortName evidence="6">PME-1</shortName>
        <ecNumber evidence="6">3.1.1.-</ecNumber>
    </recommendedName>
</protein>
<dbReference type="EC" id="3.1.1.-" evidence="6"/>
<dbReference type="InterPro" id="IPR029058">
    <property type="entry name" value="AB_hydrolase_fold"/>
</dbReference>
<organism evidence="10 11">
    <name type="scientific">Umbelopsis ramanniana AG</name>
    <dbReference type="NCBI Taxonomy" id="1314678"/>
    <lineage>
        <taxon>Eukaryota</taxon>
        <taxon>Fungi</taxon>
        <taxon>Fungi incertae sedis</taxon>
        <taxon>Mucoromycota</taxon>
        <taxon>Mucoromycotina</taxon>
        <taxon>Umbelopsidomycetes</taxon>
        <taxon>Umbelopsidales</taxon>
        <taxon>Umbelopsidaceae</taxon>
        <taxon>Umbelopsis</taxon>
    </lineage>
</organism>
<evidence type="ECO:0000256" key="7">
    <source>
        <dbReference type="PIRSR" id="PIRSR022950-1"/>
    </source>
</evidence>
<dbReference type="SUPFAM" id="SSF53474">
    <property type="entry name" value="alpha/beta-Hydrolases"/>
    <property type="match status" value="1"/>
</dbReference>
<comment type="similarity">
    <text evidence="1 6">Belongs to the AB hydrolase superfamily.</text>
</comment>
<keyword evidence="4 6" id="KW-0378">Hydrolase</keyword>
<dbReference type="PANTHER" id="PTHR14189">
    <property type="entry name" value="PROTEIN PHOSPHATASE METHYLESTERASE-1 RELATED"/>
    <property type="match status" value="1"/>
</dbReference>
<evidence type="ECO:0000313" key="10">
    <source>
        <dbReference type="EMBL" id="KAI8578924.1"/>
    </source>
</evidence>
<evidence type="ECO:0000256" key="2">
    <source>
        <dbReference type="ARBA" id="ARBA00020672"/>
    </source>
</evidence>
<dbReference type="GeneID" id="75914874"/>
<evidence type="ECO:0000256" key="4">
    <source>
        <dbReference type="ARBA" id="ARBA00022801"/>
    </source>
</evidence>
<dbReference type="AlphaFoldDB" id="A0AAD5HDG5"/>
<dbReference type="RefSeq" id="XP_051443928.1">
    <property type="nucleotide sequence ID" value="XM_051589529.1"/>
</dbReference>
<dbReference type="PANTHER" id="PTHR14189:SF0">
    <property type="entry name" value="PROTEIN PHOSPHATASE METHYLESTERASE 1"/>
    <property type="match status" value="1"/>
</dbReference>
<comment type="caution">
    <text evidence="10">The sequence shown here is derived from an EMBL/GenBank/DDBJ whole genome shotgun (WGS) entry which is preliminary data.</text>
</comment>
<comment type="catalytic activity">
    <reaction evidence="5">
        <text>[phosphatase 2A protein]-C-terminal L-leucine methyl ester + H2O = [phosphatase 2A protein]-C-terminal L-leucine + methanol + H(+)</text>
        <dbReference type="Rhea" id="RHEA:48548"/>
        <dbReference type="Rhea" id="RHEA-COMP:12134"/>
        <dbReference type="Rhea" id="RHEA-COMP:12135"/>
        <dbReference type="ChEBI" id="CHEBI:15377"/>
        <dbReference type="ChEBI" id="CHEBI:15378"/>
        <dbReference type="ChEBI" id="CHEBI:17790"/>
        <dbReference type="ChEBI" id="CHEBI:90516"/>
        <dbReference type="ChEBI" id="CHEBI:90517"/>
        <dbReference type="EC" id="3.1.1.89"/>
    </reaction>
</comment>
<comment type="function">
    <text evidence="6">Demethylates proteins that have been reversibly carboxymethylated.</text>
</comment>
<dbReference type="EMBL" id="MU620924">
    <property type="protein sequence ID" value="KAI8578924.1"/>
    <property type="molecule type" value="Genomic_DNA"/>
</dbReference>
<feature type="active site" evidence="7">
    <location>
        <position position="205"/>
    </location>
</feature>
<proteinExistence type="inferred from homology"/>
<feature type="active site" evidence="7">
    <location>
        <position position="335"/>
    </location>
</feature>
<evidence type="ECO:0000256" key="5">
    <source>
        <dbReference type="ARBA" id="ARBA00049203"/>
    </source>
</evidence>
<dbReference type="GO" id="GO:0051723">
    <property type="term" value="F:protein methylesterase activity"/>
    <property type="evidence" value="ECO:0007669"/>
    <property type="project" value="UniProtKB-EC"/>
</dbReference>
<evidence type="ECO:0000259" key="9">
    <source>
        <dbReference type="Pfam" id="PF12697"/>
    </source>
</evidence>
<evidence type="ECO:0000256" key="1">
    <source>
        <dbReference type="ARBA" id="ARBA00008645"/>
    </source>
</evidence>
<evidence type="ECO:0000313" key="11">
    <source>
        <dbReference type="Proteomes" id="UP001206595"/>
    </source>
</evidence>
<accession>A0AAD5HDG5</accession>
<keyword evidence="3 6" id="KW-0719">Serine esterase</keyword>
<keyword evidence="11" id="KW-1185">Reference proteome</keyword>
<dbReference type="InterPro" id="IPR016812">
    <property type="entry name" value="PPase_methylesterase_euk"/>
</dbReference>